<dbReference type="InterPro" id="IPR039100">
    <property type="entry name" value="Sdo1/SBDS-like"/>
</dbReference>
<dbReference type="OrthoDB" id="2567806at2759"/>
<gene>
    <name evidence="3" type="ORF">CERZMDRAFT_59734</name>
</gene>
<protein>
    <recommendedName>
        <fullName evidence="2">Ribosome maturation protein SDO1/SBDS N-terminal domain-containing protein</fullName>
    </recommendedName>
</protein>
<evidence type="ECO:0000259" key="2">
    <source>
        <dbReference type="Pfam" id="PF01172"/>
    </source>
</evidence>
<dbReference type="PANTHER" id="PTHR10927:SF2">
    <property type="entry name" value="RESTRICTION OF TELOMERE CAPPING PROTEIN 3"/>
    <property type="match status" value="1"/>
</dbReference>
<sequence length="113" mass="12068">MRGNDPQTKVHFKGNSDDFIIIVESAKAVQDWKKDSSVPLAQVVAGFKIFLTHKQGNTGVLDGASKGALEDEFGTSNEDEVIKQILEKGNIVESGSSGRDGVKNVSQGPMVGH</sequence>
<dbReference type="EMBL" id="ML992675">
    <property type="protein sequence ID" value="KAF2211787.1"/>
    <property type="molecule type" value="Genomic_DNA"/>
</dbReference>
<dbReference type="Pfam" id="PF01172">
    <property type="entry name" value="SBDS_N"/>
    <property type="match status" value="1"/>
</dbReference>
<dbReference type="Proteomes" id="UP000799539">
    <property type="component" value="Unassembled WGS sequence"/>
</dbReference>
<dbReference type="InterPro" id="IPR019783">
    <property type="entry name" value="SDO1/SBDS_N"/>
</dbReference>
<proteinExistence type="predicted"/>
<feature type="domain" description="Ribosome maturation protein SDO1/SBDS N-terminal" evidence="2">
    <location>
        <begin position="7"/>
        <end position="94"/>
    </location>
</feature>
<dbReference type="InterPro" id="IPR036786">
    <property type="entry name" value="Ribosome_mat_SBDS_N_sf"/>
</dbReference>
<feature type="region of interest" description="Disordered" evidence="1">
    <location>
        <begin position="92"/>
        <end position="113"/>
    </location>
</feature>
<dbReference type="PANTHER" id="PTHR10927">
    <property type="entry name" value="RIBOSOME MATURATION PROTEIN SBDS"/>
    <property type="match status" value="1"/>
</dbReference>
<dbReference type="SUPFAM" id="SSF89895">
    <property type="entry name" value="FYSH domain"/>
    <property type="match status" value="1"/>
</dbReference>
<dbReference type="AlphaFoldDB" id="A0A6A6FEC8"/>
<accession>A0A6A6FEC8</accession>
<evidence type="ECO:0000256" key="1">
    <source>
        <dbReference type="SAM" id="MobiDB-lite"/>
    </source>
</evidence>
<name>A0A6A6FEC8_9PEZI</name>
<dbReference type="Gene3D" id="3.30.1250.10">
    <property type="entry name" value="Ribosome maturation protein SBDS, N-terminal domain"/>
    <property type="match status" value="1"/>
</dbReference>
<evidence type="ECO:0000313" key="3">
    <source>
        <dbReference type="EMBL" id="KAF2211787.1"/>
    </source>
</evidence>
<reference evidence="3" key="1">
    <citation type="journal article" date="2020" name="Stud. Mycol.">
        <title>101 Dothideomycetes genomes: a test case for predicting lifestyles and emergence of pathogens.</title>
        <authorList>
            <person name="Haridas S."/>
            <person name="Albert R."/>
            <person name="Binder M."/>
            <person name="Bloem J."/>
            <person name="Labutti K."/>
            <person name="Salamov A."/>
            <person name="Andreopoulos B."/>
            <person name="Baker S."/>
            <person name="Barry K."/>
            <person name="Bills G."/>
            <person name="Bluhm B."/>
            <person name="Cannon C."/>
            <person name="Castanera R."/>
            <person name="Culley D."/>
            <person name="Daum C."/>
            <person name="Ezra D."/>
            <person name="Gonzalez J."/>
            <person name="Henrissat B."/>
            <person name="Kuo A."/>
            <person name="Liang C."/>
            <person name="Lipzen A."/>
            <person name="Lutzoni F."/>
            <person name="Magnuson J."/>
            <person name="Mondo S."/>
            <person name="Nolan M."/>
            <person name="Ohm R."/>
            <person name="Pangilinan J."/>
            <person name="Park H.-J."/>
            <person name="Ramirez L."/>
            <person name="Alfaro M."/>
            <person name="Sun H."/>
            <person name="Tritt A."/>
            <person name="Yoshinaga Y."/>
            <person name="Zwiers L.-H."/>
            <person name="Turgeon B."/>
            <person name="Goodwin S."/>
            <person name="Spatafora J."/>
            <person name="Crous P."/>
            <person name="Grigoriev I."/>
        </authorList>
    </citation>
    <scope>NUCLEOTIDE SEQUENCE</scope>
    <source>
        <strain evidence="3">SCOH1-5</strain>
    </source>
</reference>
<evidence type="ECO:0000313" key="4">
    <source>
        <dbReference type="Proteomes" id="UP000799539"/>
    </source>
</evidence>
<organism evidence="3 4">
    <name type="scientific">Cercospora zeae-maydis SCOH1-5</name>
    <dbReference type="NCBI Taxonomy" id="717836"/>
    <lineage>
        <taxon>Eukaryota</taxon>
        <taxon>Fungi</taxon>
        <taxon>Dikarya</taxon>
        <taxon>Ascomycota</taxon>
        <taxon>Pezizomycotina</taxon>
        <taxon>Dothideomycetes</taxon>
        <taxon>Dothideomycetidae</taxon>
        <taxon>Mycosphaerellales</taxon>
        <taxon>Mycosphaerellaceae</taxon>
        <taxon>Cercospora</taxon>
    </lineage>
</organism>
<keyword evidence="4" id="KW-1185">Reference proteome</keyword>